<feature type="transmembrane region" description="Helical" evidence="7">
    <location>
        <begin position="71"/>
        <end position="93"/>
    </location>
</feature>
<dbReference type="PANTHER" id="PTHR30193:SF41">
    <property type="entry name" value="DIACETYLCHITOBIOSE UPTAKE SYSTEM PERMEASE PROTEIN NGCF"/>
    <property type="match status" value="1"/>
</dbReference>
<dbReference type="OrthoDB" id="9805974at2"/>
<feature type="transmembrane region" description="Helical" evidence="7">
    <location>
        <begin position="105"/>
        <end position="126"/>
    </location>
</feature>
<proteinExistence type="inferred from homology"/>
<reference evidence="9 10" key="1">
    <citation type="submission" date="2015-10" db="EMBL/GenBank/DDBJ databases">
        <title>Draft genome sequence of Streptomyces griseoruber DSM 40281, type strain for the species Streptomyces griseoruber.</title>
        <authorList>
            <person name="Ruckert C."/>
            <person name="Winkler A."/>
            <person name="Kalinowski J."/>
            <person name="Kampfer P."/>
            <person name="Glaeser S."/>
        </authorList>
    </citation>
    <scope>NUCLEOTIDE SEQUENCE [LARGE SCALE GENOMIC DNA]</scope>
    <source>
        <strain evidence="9 10">DSM 40281</strain>
    </source>
</reference>
<keyword evidence="5 7" id="KW-1133">Transmembrane helix</keyword>
<keyword evidence="3" id="KW-1003">Cell membrane</keyword>
<comment type="subcellular location">
    <subcellularLocation>
        <location evidence="1 7">Cell membrane</location>
        <topology evidence="1 7">Multi-pass membrane protein</topology>
    </subcellularLocation>
</comment>
<feature type="domain" description="ABC transmembrane type-1" evidence="8">
    <location>
        <begin position="68"/>
        <end position="282"/>
    </location>
</feature>
<evidence type="ECO:0000256" key="3">
    <source>
        <dbReference type="ARBA" id="ARBA00022475"/>
    </source>
</evidence>
<dbReference type="Gene3D" id="1.10.3720.10">
    <property type="entry name" value="MetI-like"/>
    <property type="match status" value="1"/>
</dbReference>
<keyword evidence="4 7" id="KW-0812">Transmembrane</keyword>
<keyword evidence="2 7" id="KW-0813">Transport</keyword>
<evidence type="ECO:0000256" key="6">
    <source>
        <dbReference type="ARBA" id="ARBA00023136"/>
    </source>
</evidence>
<evidence type="ECO:0000256" key="5">
    <source>
        <dbReference type="ARBA" id="ARBA00022989"/>
    </source>
</evidence>
<name>A0A101T1I4_9ACTN</name>
<dbReference type="AlphaFoldDB" id="A0A101T1I4"/>
<dbReference type="InterPro" id="IPR035906">
    <property type="entry name" value="MetI-like_sf"/>
</dbReference>
<dbReference type="GO" id="GO:0055085">
    <property type="term" value="P:transmembrane transport"/>
    <property type="evidence" value="ECO:0007669"/>
    <property type="project" value="InterPro"/>
</dbReference>
<feature type="transmembrane region" description="Helical" evidence="7">
    <location>
        <begin position="264"/>
        <end position="285"/>
    </location>
</feature>
<evidence type="ECO:0000256" key="1">
    <source>
        <dbReference type="ARBA" id="ARBA00004651"/>
    </source>
</evidence>
<accession>A0A101T1I4</accession>
<organism evidence="9 10">
    <name type="scientific">Streptomyces griseoruber</name>
    <dbReference type="NCBI Taxonomy" id="1943"/>
    <lineage>
        <taxon>Bacteria</taxon>
        <taxon>Bacillati</taxon>
        <taxon>Actinomycetota</taxon>
        <taxon>Actinomycetes</taxon>
        <taxon>Kitasatosporales</taxon>
        <taxon>Streptomycetaceae</taxon>
        <taxon>Streptomyces</taxon>
    </lineage>
</organism>
<dbReference type="Proteomes" id="UP000052982">
    <property type="component" value="Unassembled WGS sequence"/>
</dbReference>
<dbReference type="InterPro" id="IPR051393">
    <property type="entry name" value="ABC_transporter_permease"/>
</dbReference>
<dbReference type="PROSITE" id="PS50928">
    <property type="entry name" value="ABC_TM1"/>
    <property type="match status" value="1"/>
</dbReference>
<comment type="caution">
    <text evidence="9">The sequence shown here is derived from an EMBL/GenBank/DDBJ whole genome shotgun (WGS) entry which is preliminary data.</text>
</comment>
<dbReference type="Pfam" id="PF00528">
    <property type="entry name" value="BPD_transp_1"/>
    <property type="match status" value="1"/>
</dbReference>
<keyword evidence="10" id="KW-1185">Reference proteome</keyword>
<sequence length="301" mass="33017">MRRRSRVLAAWLFLAPALAMIALFTVVPFVQGILLSFQSWDGVSLDTPFVGLDNYRYVLHDTQFWGSMKNAVLYGVVGLVVANAVSMVMALAVHRARRGSAFFRTVFYLPGVFSTVVVGVMFSWFLDPNIGVVNQTLKAVGLDGLQHNWLGDPKTAVIAVAAVFVWYHWGFGFILFLAGRQDVPKELYEASSLDGARGLAQFRYVTWPGMSHVTGIVSVLTLLSGLQIFGTVQVLTNGGPAGHTEVPTLHIYQQAFQYTEYGRAAAMSVIFGLCLIALACLQLWASRRLGGSTDSRTEKGR</sequence>
<evidence type="ECO:0000256" key="4">
    <source>
        <dbReference type="ARBA" id="ARBA00022692"/>
    </source>
</evidence>
<dbReference type="EMBL" id="LMWW01000019">
    <property type="protein sequence ID" value="KUN84025.1"/>
    <property type="molecule type" value="Genomic_DNA"/>
</dbReference>
<evidence type="ECO:0000313" key="10">
    <source>
        <dbReference type="Proteomes" id="UP000052982"/>
    </source>
</evidence>
<dbReference type="SUPFAM" id="SSF161098">
    <property type="entry name" value="MetI-like"/>
    <property type="match status" value="1"/>
</dbReference>
<dbReference type="CDD" id="cd06261">
    <property type="entry name" value="TM_PBP2"/>
    <property type="match status" value="1"/>
</dbReference>
<gene>
    <name evidence="9" type="ORF">AQJ64_16340</name>
</gene>
<evidence type="ECO:0000313" key="9">
    <source>
        <dbReference type="EMBL" id="KUN84025.1"/>
    </source>
</evidence>
<evidence type="ECO:0000256" key="2">
    <source>
        <dbReference type="ARBA" id="ARBA00022448"/>
    </source>
</evidence>
<evidence type="ECO:0000256" key="7">
    <source>
        <dbReference type="RuleBase" id="RU363032"/>
    </source>
</evidence>
<feature type="transmembrane region" description="Helical" evidence="7">
    <location>
        <begin position="156"/>
        <end position="178"/>
    </location>
</feature>
<dbReference type="PANTHER" id="PTHR30193">
    <property type="entry name" value="ABC TRANSPORTER PERMEASE PROTEIN"/>
    <property type="match status" value="1"/>
</dbReference>
<keyword evidence="6 7" id="KW-0472">Membrane</keyword>
<dbReference type="RefSeq" id="WP_055635973.1">
    <property type="nucleotide sequence ID" value="NZ_JBIRRP010000022.1"/>
</dbReference>
<evidence type="ECO:0000259" key="8">
    <source>
        <dbReference type="PROSITE" id="PS50928"/>
    </source>
</evidence>
<comment type="similarity">
    <text evidence="7">Belongs to the binding-protein-dependent transport system permease family.</text>
</comment>
<dbReference type="GO" id="GO:0005886">
    <property type="term" value="C:plasma membrane"/>
    <property type="evidence" value="ECO:0007669"/>
    <property type="project" value="UniProtKB-SubCell"/>
</dbReference>
<dbReference type="STRING" id="1943.AQJ64_16340"/>
<protein>
    <recommendedName>
        <fullName evidence="8">ABC transmembrane type-1 domain-containing protein</fullName>
    </recommendedName>
</protein>
<dbReference type="InterPro" id="IPR000515">
    <property type="entry name" value="MetI-like"/>
</dbReference>